<keyword evidence="3" id="KW-1185">Reference proteome</keyword>
<keyword evidence="1" id="KW-0472">Membrane</keyword>
<evidence type="ECO:0000313" key="3">
    <source>
        <dbReference type="Proteomes" id="UP000197019"/>
    </source>
</evidence>
<accession>A0A1Z4BVJ4</accession>
<keyword evidence="1" id="KW-1133">Transmembrane helix</keyword>
<protein>
    <submittedName>
        <fullName evidence="2">DUF58 domain-containing protein</fullName>
    </submittedName>
</protein>
<evidence type="ECO:0000256" key="1">
    <source>
        <dbReference type="SAM" id="Phobius"/>
    </source>
</evidence>
<evidence type="ECO:0000313" key="2">
    <source>
        <dbReference type="EMBL" id="ASF45262.1"/>
    </source>
</evidence>
<organism evidence="2 3">
    <name type="scientific">Methylovulum psychrotolerans</name>
    <dbReference type="NCBI Taxonomy" id="1704499"/>
    <lineage>
        <taxon>Bacteria</taxon>
        <taxon>Pseudomonadati</taxon>
        <taxon>Pseudomonadota</taxon>
        <taxon>Gammaproteobacteria</taxon>
        <taxon>Methylococcales</taxon>
        <taxon>Methylococcaceae</taxon>
        <taxon>Methylovulum</taxon>
    </lineage>
</organism>
<sequence length="315" mass="34761">MSQPTLTERVKAHRFFTGEKALANQPVVLNHRRIFILPTQRGLSFAVLVGLLFLIAFVYNNNLAYLLTFLIASVFFITTLHSFKALAGLVVQPGPAQPVFAGNPARFDVYVDNPTPNPREHLRLTLEDTVSVSVPALTKTRVALACATHQRGWYEAGKVTVASTYPLGLFRTWSPIRFTLKVLVYPKPADFSTPFPESSAGDIQQGFSKKGAEDFYGVHEYQAGDPVRHIHWKAYAKGLGLYSKQYGGGSSAQIWLDYAQTSGHSTEERLSQLCRWVLDAEQAGLSYGFILPNLTLQPGSGVGHSQQCLEALALF</sequence>
<dbReference type="PANTHER" id="PTHR34351">
    <property type="entry name" value="SLR1927 PROTEIN-RELATED"/>
    <property type="match status" value="1"/>
</dbReference>
<reference evidence="2 3" key="1">
    <citation type="submission" date="2017-06" db="EMBL/GenBank/DDBJ databases">
        <title>Genome Sequencing of the methanotroph Methylovulum psychrotolerants str. HV10-M2 isolated from a high-altitude environment.</title>
        <authorList>
            <person name="Mateos-Rivera A."/>
        </authorList>
    </citation>
    <scope>NUCLEOTIDE SEQUENCE [LARGE SCALE GENOMIC DNA]</scope>
    <source>
        <strain evidence="2 3">HV10_M2</strain>
    </source>
</reference>
<dbReference type="AlphaFoldDB" id="A0A1Z4BVJ4"/>
<feature type="transmembrane region" description="Helical" evidence="1">
    <location>
        <begin position="42"/>
        <end position="59"/>
    </location>
</feature>
<dbReference type="PANTHER" id="PTHR34351:SF1">
    <property type="entry name" value="SLR1927 PROTEIN"/>
    <property type="match status" value="1"/>
</dbReference>
<dbReference type="OrthoDB" id="5298497at2"/>
<dbReference type="RefSeq" id="WP_088618145.1">
    <property type="nucleotide sequence ID" value="NZ_CP022129.1"/>
</dbReference>
<dbReference type="KEGG" id="mpsy:CEK71_03830"/>
<proteinExistence type="predicted"/>
<dbReference type="Proteomes" id="UP000197019">
    <property type="component" value="Chromosome"/>
</dbReference>
<feature type="transmembrane region" description="Helical" evidence="1">
    <location>
        <begin position="65"/>
        <end position="83"/>
    </location>
</feature>
<gene>
    <name evidence="2" type="ORF">CEK71_03830</name>
</gene>
<keyword evidence="1" id="KW-0812">Transmembrane</keyword>
<dbReference type="EMBL" id="CP022129">
    <property type="protein sequence ID" value="ASF45262.1"/>
    <property type="molecule type" value="Genomic_DNA"/>
</dbReference>
<name>A0A1Z4BVJ4_9GAMM</name>